<evidence type="ECO:0000256" key="5">
    <source>
        <dbReference type="ARBA" id="ARBA00022692"/>
    </source>
</evidence>
<evidence type="ECO:0000256" key="4">
    <source>
        <dbReference type="ARBA" id="ARBA00022679"/>
    </source>
</evidence>
<feature type="transmembrane region" description="Helical" evidence="11">
    <location>
        <begin position="171"/>
        <end position="188"/>
    </location>
</feature>
<proteinExistence type="inferred from homology"/>
<accession>X1UAY9</accession>
<keyword evidence="3" id="KW-0444">Lipid biosynthesis</keyword>
<evidence type="ECO:0000256" key="7">
    <source>
        <dbReference type="ARBA" id="ARBA00023098"/>
    </source>
</evidence>
<evidence type="ECO:0000256" key="1">
    <source>
        <dbReference type="ARBA" id="ARBA00004141"/>
    </source>
</evidence>
<evidence type="ECO:0000256" key="3">
    <source>
        <dbReference type="ARBA" id="ARBA00022516"/>
    </source>
</evidence>
<dbReference type="GO" id="GO:0016020">
    <property type="term" value="C:membrane"/>
    <property type="evidence" value="ECO:0007669"/>
    <property type="project" value="UniProtKB-SubCell"/>
</dbReference>
<feature type="transmembrane region" description="Helical" evidence="11">
    <location>
        <begin position="40"/>
        <end position="59"/>
    </location>
</feature>
<dbReference type="Pfam" id="PF01066">
    <property type="entry name" value="CDP-OH_P_transf"/>
    <property type="match status" value="1"/>
</dbReference>
<dbReference type="GO" id="GO:0008444">
    <property type="term" value="F:CDP-diacylglycerol-glycerol-3-phosphate 3-phosphatidyltransferase activity"/>
    <property type="evidence" value="ECO:0007669"/>
    <property type="project" value="InterPro"/>
</dbReference>
<keyword evidence="5 11" id="KW-0812">Transmembrane</keyword>
<dbReference type="PANTHER" id="PTHR14269:SF11">
    <property type="entry name" value="CDP-DIACYLGLYCEROL--GLYCEROL-3-PHOSPHATE 3-PHOSPHATIDYLTRANSFERASE"/>
    <property type="match status" value="1"/>
</dbReference>
<dbReference type="InterPro" id="IPR050324">
    <property type="entry name" value="CDP-alcohol_PTase-I"/>
</dbReference>
<keyword evidence="6 11" id="KW-1133">Transmembrane helix</keyword>
<keyword evidence="8 11" id="KW-0472">Membrane</keyword>
<comment type="caution">
    <text evidence="12">The sequence shown here is derived from an EMBL/GenBank/DDBJ whole genome shotgun (WGS) entry which is preliminary data.</text>
</comment>
<evidence type="ECO:0008006" key="13">
    <source>
        <dbReference type="Google" id="ProtNLM"/>
    </source>
</evidence>
<dbReference type="InterPro" id="IPR048254">
    <property type="entry name" value="CDP_ALCOHOL_P_TRANSF_CS"/>
</dbReference>
<feature type="transmembrane region" description="Helical" evidence="11">
    <location>
        <begin position="144"/>
        <end position="165"/>
    </location>
</feature>
<protein>
    <recommendedName>
        <fullName evidence="13">CDP-diacylglycerol--glycerol-3-phosphate 3-phosphatidyltransferase</fullName>
    </recommendedName>
</protein>
<evidence type="ECO:0000256" key="2">
    <source>
        <dbReference type="ARBA" id="ARBA00010441"/>
    </source>
</evidence>
<comment type="similarity">
    <text evidence="2">Belongs to the CDP-alcohol phosphatidyltransferase class-I family.</text>
</comment>
<dbReference type="PANTHER" id="PTHR14269">
    <property type="entry name" value="CDP-DIACYLGLYCEROL--GLYCEROL-3-PHOSPHATE 3-PHOSPHATIDYLTRANSFERASE-RELATED"/>
    <property type="match status" value="1"/>
</dbReference>
<evidence type="ECO:0000256" key="10">
    <source>
        <dbReference type="ARBA" id="ARBA00023264"/>
    </source>
</evidence>
<sequence>MRLSWASRITILRILLIVPFVSCMLKINDTEQLMRVAMRHAATVIFLVMAFSDALDGYLARRNKQVTKLGAFLDPVADKLLIASACLLLISQRGHVEGVLLPPTVVVLIIGKDLLLIIGFLIVYFTTSQVFVAPVLIGKIANNLQLIMVGAILIAPEVYSFFPGWIWVLRVLWWSAAGTAILVTLIYIRNGSHYIEEYEQGSVSREA</sequence>
<gene>
    <name evidence="12" type="ORF">S12H4_44325</name>
</gene>
<evidence type="ECO:0000256" key="9">
    <source>
        <dbReference type="ARBA" id="ARBA00023209"/>
    </source>
</evidence>
<dbReference type="PIRSF" id="PIRSF000847">
    <property type="entry name" value="Phos_ph_gly_syn"/>
    <property type="match status" value="1"/>
</dbReference>
<dbReference type="InterPro" id="IPR000462">
    <property type="entry name" value="CDP-OH_P_trans"/>
</dbReference>
<evidence type="ECO:0000256" key="6">
    <source>
        <dbReference type="ARBA" id="ARBA00022989"/>
    </source>
</evidence>
<keyword evidence="9" id="KW-0594">Phospholipid biosynthesis</keyword>
<keyword evidence="7" id="KW-0443">Lipid metabolism</keyword>
<feature type="transmembrane region" description="Helical" evidence="11">
    <location>
        <begin position="114"/>
        <end position="137"/>
    </location>
</feature>
<dbReference type="AlphaFoldDB" id="X1UAY9"/>
<keyword evidence="4" id="KW-0808">Transferase</keyword>
<dbReference type="PROSITE" id="PS00379">
    <property type="entry name" value="CDP_ALCOHOL_P_TRANSF"/>
    <property type="match status" value="1"/>
</dbReference>
<dbReference type="InterPro" id="IPR043130">
    <property type="entry name" value="CDP-OH_PTrfase_TM_dom"/>
</dbReference>
<keyword evidence="10" id="KW-1208">Phospholipid metabolism</keyword>
<dbReference type="GO" id="GO:0046474">
    <property type="term" value="P:glycerophospholipid biosynthetic process"/>
    <property type="evidence" value="ECO:0007669"/>
    <property type="project" value="TreeGrafter"/>
</dbReference>
<organism evidence="12">
    <name type="scientific">marine sediment metagenome</name>
    <dbReference type="NCBI Taxonomy" id="412755"/>
    <lineage>
        <taxon>unclassified sequences</taxon>
        <taxon>metagenomes</taxon>
        <taxon>ecological metagenomes</taxon>
    </lineage>
</organism>
<evidence type="ECO:0000313" key="12">
    <source>
        <dbReference type="EMBL" id="GAJ14664.1"/>
    </source>
</evidence>
<evidence type="ECO:0000256" key="11">
    <source>
        <dbReference type="SAM" id="Phobius"/>
    </source>
</evidence>
<name>X1UAY9_9ZZZZ</name>
<dbReference type="InterPro" id="IPR004570">
    <property type="entry name" value="Phosphatidylglycerol_P_synth"/>
</dbReference>
<reference evidence="12" key="1">
    <citation type="journal article" date="2014" name="Front. Microbiol.">
        <title>High frequency of phylogenetically diverse reductive dehalogenase-homologous genes in deep subseafloor sedimentary metagenomes.</title>
        <authorList>
            <person name="Kawai M."/>
            <person name="Futagami T."/>
            <person name="Toyoda A."/>
            <person name="Takaki Y."/>
            <person name="Nishi S."/>
            <person name="Hori S."/>
            <person name="Arai W."/>
            <person name="Tsubouchi T."/>
            <person name="Morono Y."/>
            <person name="Uchiyama I."/>
            <person name="Ito T."/>
            <person name="Fujiyama A."/>
            <person name="Inagaki F."/>
            <person name="Takami H."/>
        </authorList>
    </citation>
    <scope>NUCLEOTIDE SEQUENCE</scope>
    <source>
        <strain evidence="12">Expedition CK06-06</strain>
    </source>
</reference>
<dbReference type="EMBL" id="BARW01027302">
    <property type="protein sequence ID" value="GAJ14664.1"/>
    <property type="molecule type" value="Genomic_DNA"/>
</dbReference>
<dbReference type="Gene3D" id="1.20.120.1760">
    <property type="match status" value="1"/>
</dbReference>
<evidence type="ECO:0000256" key="8">
    <source>
        <dbReference type="ARBA" id="ARBA00023136"/>
    </source>
</evidence>
<comment type="subcellular location">
    <subcellularLocation>
        <location evidence="1">Membrane</location>
        <topology evidence="1">Multi-pass membrane protein</topology>
    </subcellularLocation>
</comment>
<feature type="transmembrane region" description="Helical" evidence="11">
    <location>
        <begin position="12"/>
        <end position="28"/>
    </location>
</feature>